<comment type="caution">
    <text evidence="1">The sequence shown here is derived from an EMBL/GenBank/DDBJ whole genome shotgun (WGS) entry which is preliminary data.</text>
</comment>
<dbReference type="EMBL" id="REGN01003291">
    <property type="protein sequence ID" value="RNA23432.1"/>
    <property type="molecule type" value="Genomic_DNA"/>
</dbReference>
<accession>A0A3M7RIN1</accession>
<evidence type="ECO:0000313" key="1">
    <source>
        <dbReference type="EMBL" id="RNA23432.1"/>
    </source>
</evidence>
<name>A0A3M7RIN1_BRAPC</name>
<gene>
    <name evidence="1" type="ORF">BpHYR1_052853</name>
</gene>
<organism evidence="1 2">
    <name type="scientific">Brachionus plicatilis</name>
    <name type="common">Marine rotifer</name>
    <name type="synonym">Brachionus muelleri</name>
    <dbReference type="NCBI Taxonomy" id="10195"/>
    <lineage>
        <taxon>Eukaryota</taxon>
        <taxon>Metazoa</taxon>
        <taxon>Spiralia</taxon>
        <taxon>Gnathifera</taxon>
        <taxon>Rotifera</taxon>
        <taxon>Eurotatoria</taxon>
        <taxon>Monogononta</taxon>
        <taxon>Pseudotrocha</taxon>
        <taxon>Ploima</taxon>
        <taxon>Brachionidae</taxon>
        <taxon>Brachionus</taxon>
    </lineage>
</organism>
<protein>
    <submittedName>
        <fullName evidence="1">Uncharacterized protein</fullName>
    </submittedName>
</protein>
<dbReference type="Proteomes" id="UP000276133">
    <property type="component" value="Unassembled WGS sequence"/>
</dbReference>
<evidence type="ECO:0000313" key="2">
    <source>
        <dbReference type="Proteomes" id="UP000276133"/>
    </source>
</evidence>
<proteinExistence type="predicted"/>
<sequence>MGNKKINKTTIARTHSIGSLKITIRLTIIKKKEKNSRPELINLYEHTNMCSIEHIKSIVPCTISNQDNSNTQLHCLIAI</sequence>
<dbReference type="AlphaFoldDB" id="A0A3M7RIN1"/>
<keyword evidence="2" id="KW-1185">Reference proteome</keyword>
<reference evidence="1 2" key="1">
    <citation type="journal article" date="2018" name="Sci. Rep.">
        <title>Genomic signatures of local adaptation to the degree of environmental predictability in rotifers.</title>
        <authorList>
            <person name="Franch-Gras L."/>
            <person name="Hahn C."/>
            <person name="Garcia-Roger E.M."/>
            <person name="Carmona M.J."/>
            <person name="Serra M."/>
            <person name="Gomez A."/>
        </authorList>
    </citation>
    <scope>NUCLEOTIDE SEQUENCE [LARGE SCALE GENOMIC DNA]</scope>
    <source>
        <strain evidence="1">HYR1</strain>
    </source>
</reference>